<accession>A0A8J3U8M4</accession>
<comment type="caution">
    <text evidence="8">The sequence shown here is derived from an EMBL/GenBank/DDBJ whole genome shotgun (WGS) entry which is preliminary data.</text>
</comment>
<evidence type="ECO:0000313" key="9">
    <source>
        <dbReference type="Proteomes" id="UP000622547"/>
    </source>
</evidence>
<gene>
    <name evidence="8" type="ORF">Pph01_40900</name>
</gene>
<dbReference type="PANTHER" id="PTHR30086:SF20">
    <property type="entry name" value="ARGININE EXPORTER PROTEIN ARGO-RELATED"/>
    <property type="match status" value="1"/>
</dbReference>
<sequence length="274" mass="28919">MQSLIACSRSVRGAVRAVPRVGRREKAFHGRGAMRKPGHVPAATTRPPSGRAAGREHNDAMTIPSAIASFAVVAGLLTIIPGLDTALVLRSAASRGRRHAFATALGISTGALAWGAAAAGGATALLTVSHGAYTVLRIAGAVYLVWMGVGMLRSLRREQVLAVRQDPQSARLSGSYLRGLTTNLLNPKIGVFYTAMLPQFIPPDASHLAMGLLLALVHDIEGLVWFALLILGAQQIGALLRRFKLSRRAVRRSMDGVTGTVLIGFGLELALSDH</sequence>
<reference evidence="8 9" key="1">
    <citation type="submission" date="2021-01" db="EMBL/GenBank/DDBJ databases">
        <title>Whole genome shotgun sequence of Planotetraspora phitsanulokensis NBRC 104273.</title>
        <authorList>
            <person name="Komaki H."/>
            <person name="Tamura T."/>
        </authorList>
    </citation>
    <scope>NUCLEOTIDE SEQUENCE [LARGE SCALE GENOMIC DNA]</scope>
    <source>
        <strain evidence="8 9">NBRC 104273</strain>
    </source>
</reference>
<dbReference type="AlphaFoldDB" id="A0A8J3U8M4"/>
<evidence type="ECO:0000313" key="8">
    <source>
        <dbReference type="EMBL" id="GII39087.1"/>
    </source>
</evidence>
<keyword evidence="3 7" id="KW-0812">Transmembrane</keyword>
<dbReference type="InterPro" id="IPR001123">
    <property type="entry name" value="LeuE-type"/>
</dbReference>
<feature type="transmembrane region" description="Helical" evidence="7">
    <location>
        <begin position="132"/>
        <end position="155"/>
    </location>
</feature>
<dbReference type="PANTHER" id="PTHR30086">
    <property type="entry name" value="ARGININE EXPORTER PROTEIN ARGO"/>
    <property type="match status" value="1"/>
</dbReference>
<keyword evidence="9" id="KW-1185">Reference proteome</keyword>
<feature type="region of interest" description="Disordered" evidence="6">
    <location>
        <begin position="28"/>
        <end position="55"/>
    </location>
</feature>
<dbReference type="Proteomes" id="UP000622547">
    <property type="component" value="Unassembled WGS sequence"/>
</dbReference>
<dbReference type="GO" id="GO:0015171">
    <property type="term" value="F:amino acid transmembrane transporter activity"/>
    <property type="evidence" value="ECO:0007669"/>
    <property type="project" value="TreeGrafter"/>
</dbReference>
<keyword evidence="4 7" id="KW-1133">Transmembrane helix</keyword>
<protein>
    <submittedName>
        <fullName evidence="8">Lysine transporter LysE</fullName>
    </submittedName>
</protein>
<feature type="transmembrane region" description="Helical" evidence="7">
    <location>
        <begin position="176"/>
        <end position="196"/>
    </location>
</feature>
<name>A0A8J3U8M4_9ACTN</name>
<proteinExistence type="predicted"/>
<dbReference type="Pfam" id="PF01810">
    <property type="entry name" value="LysE"/>
    <property type="match status" value="1"/>
</dbReference>
<organism evidence="8 9">
    <name type="scientific">Planotetraspora phitsanulokensis</name>
    <dbReference type="NCBI Taxonomy" id="575192"/>
    <lineage>
        <taxon>Bacteria</taxon>
        <taxon>Bacillati</taxon>
        <taxon>Actinomycetota</taxon>
        <taxon>Actinomycetes</taxon>
        <taxon>Streptosporangiales</taxon>
        <taxon>Streptosporangiaceae</taxon>
        <taxon>Planotetraspora</taxon>
    </lineage>
</organism>
<comment type="subcellular location">
    <subcellularLocation>
        <location evidence="1">Cell membrane</location>
        <topology evidence="1">Multi-pass membrane protein</topology>
    </subcellularLocation>
</comment>
<evidence type="ECO:0000256" key="2">
    <source>
        <dbReference type="ARBA" id="ARBA00022475"/>
    </source>
</evidence>
<evidence type="ECO:0000256" key="3">
    <source>
        <dbReference type="ARBA" id="ARBA00022692"/>
    </source>
</evidence>
<evidence type="ECO:0000256" key="1">
    <source>
        <dbReference type="ARBA" id="ARBA00004651"/>
    </source>
</evidence>
<dbReference type="GO" id="GO:0005886">
    <property type="term" value="C:plasma membrane"/>
    <property type="evidence" value="ECO:0007669"/>
    <property type="project" value="UniProtKB-SubCell"/>
</dbReference>
<keyword evidence="5 7" id="KW-0472">Membrane</keyword>
<feature type="transmembrane region" description="Helical" evidence="7">
    <location>
        <begin position="253"/>
        <end position="271"/>
    </location>
</feature>
<feature type="transmembrane region" description="Helical" evidence="7">
    <location>
        <begin position="101"/>
        <end position="126"/>
    </location>
</feature>
<feature type="transmembrane region" description="Helical" evidence="7">
    <location>
        <begin position="208"/>
        <end position="232"/>
    </location>
</feature>
<evidence type="ECO:0000256" key="7">
    <source>
        <dbReference type="SAM" id="Phobius"/>
    </source>
</evidence>
<evidence type="ECO:0000256" key="5">
    <source>
        <dbReference type="ARBA" id="ARBA00023136"/>
    </source>
</evidence>
<evidence type="ECO:0000256" key="6">
    <source>
        <dbReference type="SAM" id="MobiDB-lite"/>
    </source>
</evidence>
<dbReference type="EMBL" id="BOOP01000019">
    <property type="protein sequence ID" value="GII39087.1"/>
    <property type="molecule type" value="Genomic_DNA"/>
</dbReference>
<feature type="transmembrane region" description="Helical" evidence="7">
    <location>
        <begin position="66"/>
        <end position="89"/>
    </location>
</feature>
<evidence type="ECO:0000256" key="4">
    <source>
        <dbReference type="ARBA" id="ARBA00022989"/>
    </source>
</evidence>
<keyword evidence="2" id="KW-1003">Cell membrane</keyword>